<gene>
    <name evidence="8" type="ORF">GDO78_003528</name>
</gene>
<dbReference type="PANTHER" id="PTHR46790:SF1">
    <property type="entry name" value="CENTROMERE PROTEIN N"/>
    <property type="match status" value="1"/>
</dbReference>
<evidence type="ECO:0000256" key="3">
    <source>
        <dbReference type="ARBA" id="ARBA00005566"/>
    </source>
</evidence>
<dbReference type="OrthoDB" id="6585699at2759"/>
<evidence type="ECO:0000256" key="7">
    <source>
        <dbReference type="SAM" id="MobiDB-lite"/>
    </source>
</evidence>
<keyword evidence="4" id="KW-0158">Chromosome</keyword>
<evidence type="ECO:0008006" key="10">
    <source>
        <dbReference type="Google" id="ProtNLM"/>
    </source>
</evidence>
<protein>
    <recommendedName>
        <fullName evidence="10">Centromere protein N</fullName>
    </recommendedName>
</protein>
<proteinExistence type="inferred from homology"/>
<evidence type="ECO:0000313" key="9">
    <source>
        <dbReference type="Proteomes" id="UP000770717"/>
    </source>
</evidence>
<evidence type="ECO:0000256" key="4">
    <source>
        <dbReference type="ARBA" id="ARBA00022454"/>
    </source>
</evidence>
<dbReference type="GO" id="GO:0000775">
    <property type="term" value="C:chromosome, centromeric region"/>
    <property type="evidence" value="ECO:0007669"/>
    <property type="project" value="UniProtKB-SubCell"/>
</dbReference>
<dbReference type="InterPro" id="IPR052011">
    <property type="entry name" value="CENP-NAC/CAD_complex"/>
</dbReference>
<comment type="caution">
    <text evidence="8">The sequence shown here is derived from an EMBL/GenBank/DDBJ whole genome shotgun (WGS) entry which is preliminary data.</text>
</comment>
<evidence type="ECO:0000256" key="1">
    <source>
        <dbReference type="ARBA" id="ARBA00004123"/>
    </source>
</evidence>
<dbReference type="GO" id="GO:0034080">
    <property type="term" value="P:CENP-A containing chromatin assembly"/>
    <property type="evidence" value="ECO:0007669"/>
    <property type="project" value="InterPro"/>
</dbReference>
<comment type="similarity">
    <text evidence="3">Belongs to the CENP-N/CHL4 family.</text>
</comment>
<sequence length="266" mass="30709">MHEHVAEFIKRMITRMTFVEIMPTLEKWGFLSDRDLRSLTLQQMKESVAIKVVNLCEGKKTTMDDAADLDIVYNKARSNKKNWCVYQMSEPSDSEMNLADVSEFKVNLKKFVSSGLKNVTVHFREFGDSLWIRIAWGNDRMPPNQYRPTFVVYHIQTPYAFITGLTKHHRPELAQALLLATGYRQIQEMQLKSRCLESLIDIVFKRFTQPFQSYQPRAPPEKSSAPAGVDPEASPETIKEKQQVHQAMLETFGDGPLPKLQYATYQ</sequence>
<dbReference type="PANTHER" id="PTHR46790">
    <property type="entry name" value="CENTROMERE PROTEIN N"/>
    <property type="match status" value="1"/>
</dbReference>
<dbReference type="Pfam" id="PF05238">
    <property type="entry name" value="CENP-N"/>
    <property type="match status" value="1"/>
</dbReference>
<keyword evidence="5" id="KW-0539">Nucleus</keyword>
<dbReference type="InterPro" id="IPR007902">
    <property type="entry name" value="Chl4/mis15/CENP-N"/>
</dbReference>
<dbReference type="GO" id="GO:0005654">
    <property type="term" value="C:nucleoplasm"/>
    <property type="evidence" value="ECO:0007669"/>
    <property type="project" value="TreeGrafter"/>
</dbReference>
<evidence type="ECO:0000256" key="2">
    <source>
        <dbReference type="ARBA" id="ARBA00004584"/>
    </source>
</evidence>
<keyword evidence="9" id="KW-1185">Reference proteome</keyword>
<evidence type="ECO:0000256" key="6">
    <source>
        <dbReference type="ARBA" id="ARBA00023328"/>
    </source>
</evidence>
<feature type="region of interest" description="Disordered" evidence="7">
    <location>
        <begin position="213"/>
        <end position="243"/>
    </location>
</feature>
<evidence type="ECO:0000256" key="5">
    <source>
        <dbReference type="ARBA" id="ARBA00023242"/>
    </source>
</evidence>
<dbReference type="Proteomes" id="UP000770717">
    <property type="component" value="Unassembled WGS sequence"/>
</dbReference>
<dbReference type="EMBL" id="WNTK01000012">
    <property type="protein sequence ID" value="KAG9475116.1"/>
    <property type="molecule type" value="Genomic_DNA"/>
</dbReference>
<organism evidence="8 9">
    <name type="scientific">Eleutherodactylus coqui</name>
    <name type="common">Puerto Rican coqui</name>
    <dbReference type="NCBI Taxonomy" id="57060"/>
    <lineage>
        <taxon>Eukaryota</taxon>
        <taxon>Metazoa</taxon>
        <taxon>Chordata</taxon>
        <taxon>Craniata</taxon>
        <taxon>Vertebrata</taxon>
        <taxon>Euteleostomi</taxon>
        <taxon>Amphibia</taxon>
        <taxon>Batrachia</taxon>
        <taxon>Anura</taxon>
        <taxon>Neobatrachia</taxon>
        <taxon>Hyloidea</taxon>
        <taxon>Eleutherodactylidae</taxon>
        <taxon>Eleutherodactylinae</taxon>
        <taxon>Eleutherodactylus</taxon>
        <taxon>Eleutherodactylus</taxon>
    </lineage>
</organism>
<keyword evidence="6" id="KW-0137">Centromere</keyword>
<name>A0A8J6K0Q9_ELECQ</name>
<reference evidence="8" key="1">
    <citation type="thesis" date="2020" institute="ProQuest LLC" country="789 East Eisenhower Parkway, Ann Arbor, MI, USA">
        <title>Comparative Genomics and Chromosome Evolution.</title>
        <authorList>
            <person name="Mudd A.B."/>
        </authorList>
    </citation>
    <scope>NUCLEOTIDE SEQUENCE</scope>
    <source>
        <strain evidence="8">HN-11 Male</strain>
        <tissue evidence="8">Kidney and liver</tissue>
    </source>
</reference>
<dbReference type="GO" id="GO:0007059">
    <property type="term" value="P:chromosome segregation"/>
    <property type="evidence" value="ECO:0007669"/>
    <property type="project" value="InterPro"/>
</dbReference>
<comment type="subcellular location">
    <subcellularLocation>
        <location evidence="2">Chromosome</location>
        <location evidence="2">Centromere</location>
    </subcellularLocation>
    <subcellularLocation>
        <location evidence="1">Nucleus</location>
    </subcellularLocation>
</comment>
<dbReference type="AlphaFoldDB" id="A0A8J6K0Q9"/>
<feature type="non-terminal residue" evidence="8">
    <location>
        <position position="266"/>
    </location>
</feature>
<accession>A0A8J6K0Q9</accession>
<evidence type="ECO:0000313" key="8">
    <source>
        <dbReference type="EMBL" id="KAG9475116.1"/>
    </source>
</evidence>